<organism evidence="1 2">
    <name type="scientific">Plectus sambesii</name>
    <dbReference type="NCBI Taxonomy" id="2011161"/>
    <lineage>
        <taxon>Eukaryota</taxon>
        <taxon>Metazoa</taxon>
        <taxon>Ecdysozoa</taxon>
        <taxon>Nematoda</taxon>
        <taxon>Chromadorea</taxon>
        <taxon>Plectida</taxon>
        <taxon>Plectina</taxon>
        <taxon>Plectoidea</taxon>
        <taxon>Plectidae</taxon>
        <taxon>Plectus</taxon>
    </lineage>
</organism>
<evidence type="ECO:0000313" key="1">
    <source>
        <dbReference type="Proteomes" id="UP000887566"/>
    </source>
</evidence>
<dbReference type="Proteomes" id="UP000887566">
    <property type="component" value="Unplaced"/>
</dbReference>
<accession>A0A914W5M5</accession>
<evidence type="ECO:0000313" key="2">
    <source>
        <dbReference type="WBParaSite" id="PSAMB.scaffold31size108074.g817.t1"/>
    </source>
</evidence>
<protein>
    <submittedName>
        <fullName evidence="2">Uncharacterized protein</fullName>
    </submittedName>
</protein>
<dbReference type="AlphaFoldDB" id="A0A914W5M5"/>
<reference evidence="2" key="1">
    <citation type="submission" date="2022-11" db="UniProtKB">
        <authorList>
            <consortium name="WormBaseParasite"/>
        </authorList>
    </citation>
    <scope>IDENTIFICATION</scope>
</reference>
<proteinExistence type="predicted"/>
<name>A0A914W5M5_9BILA</name>
<dbReference type="WBParaSite" id="PSAMB.scaffold31size108074.g817.t1">
    <property type="protein sequence ID" value="PSAMB.scaffold31size108074.g817.t1"/>
    <property type="gene ID" value="PSAMB.scaffold31size108074.g817"/>
</dbReference>
<keyword evidence="1" id="KW-1185">Reference proteome</keyword>
<sequence length="119" mass="13926">MQHKSTLISITIHLFGINVNSVLMEQLFFHSSILFEYVSPQFATILSTIVDCNRERHSAWKRSLQHLINRKIVEKGTVDDLEQFDHQIANLKQQKLLYEKKLQMTRHAGIARPCIALRR</sequence>